<name>A0A2M4B7W0_9DIPT</name>
<proteinExistence type="predicted"/>
<accession>A0A2M4B7W0</accession>
<dbReference type="EMBL" id="GGFK01015805">
    <property type="protein sequence ID" value="MBW49126.1"/>
    <property type="molecule type" value="Transcribed_RNA"/>
</dbReference>
<sequence>MWPRLVVGVFPQFSSSVSTVAAAAADRGMLVPRNGHTGEEKSDTSMVLSVYEGDCCVHVTFEVICWTEF</sequence>
<reference evidence="1" key="1">
    <citation type="submission" date="2018-01" db="EMBL/GenBank/DDBJ databases">
        <title>An insight into the sialome of Amazonian anophelines.</title>
        <authorList>
            <person name="Ribeiro J.M."/>
            <person name="Scarpassa V."/>
            <person name="Calvo E."/>
        </authorList>
    </citation>
    <scope>NUCLEOTIDE SEQUENCE</scope>
    <source>
        <tissue evidence="1">Salivary glands</tissue>
    </source>
</reference>
<organism evidence="1">
    <name type="scientific">Anopheles triannulatus</name>
    <dbReference type="NCBI Taxonomy" id="58253"/>
    <lineage>
        <taxon>Eukaryota</taxon>
        <taxon>Metazoa</taxon>
        <taxon>Ecdysozoa</taxon>
        <taxon>Arthropoda</taxon>
        <taxon>Hexapoda</taxon>
        <taxon>Insecta</taxon>
        <taxon>Pterygota</taxon>
        <taxon>Neoptera</taxon>
        <taxon>Endopterygota</taxon>
        <taxon>Diptera</taxon>
        <taxon>Nematocera</taxon>
        <taxon>Culicoidea</taxon>
        <taxon>Culicidae</taxon>
        <taxon>Anophelinae</taxon>
        <taxon>Anopheles</taxon>
    </lineage>
</organism>
<protein>
    <submittedName>
        <fullName evidence="1">Putative secreted protein</fullName>
    </submittedName>
</protein>
<evidence type="ECO:0000313" key="1">
    <source>
        <dbReference type="EMBL" id="MBW49126.1"/>
    </source>
</evidence>
<dbReference type="AlphaFoldDB" id="A0A2M4B7W0"/>